<reference evidence="2" key="1">
    <citation type="journal article" date="2014" name="Int. J. Syst. Evol. Microbiol.">
        <title>Complete genome sequence of Corynebacterium casei LMG S-19264T (=DSM 44701T), isolated from a smear-ripened cheese.</title>
        <authorList>
            <consortium name="US DOE Joint Genome Institute (JGI-PGF)"/>
            <person name="Walter F."/>
            <person name="Albersmeier A."/>
            <person name="Kalinowski J."/>
            <person name="Ruckert C."/>
        </authorList>
    </citation>
    <scope>NUCLEOTIDE SEQUENCE</scope>
    <source>
        <strain evidence="2">KCTC 12988</strain>
    </source>
</reference>
<gene>
    <name evidence="2" type="ORF">GCM10007100_08380</name>
</gene>
<protein>
    <submittedName>
        <fullName evidence="2">Uncharacterized protein</fullName>
    </submittedName>
</protein>
<feature type="transmembrane region" description="Helical" evidence="1">
    <location>
        <begin position="76"/>
        <end position="101"/>
    </location>
</feature>
<name>A0A918WGG6_9BACT</name>
<feature type="transmembrane region" description="Helical" evidence="1">
    <location>
        <begin position="42"/>
        <end position="64"/>
    </location>
</feature>
<dbReference type="AlphaFoldDB" id="A0A918WGG6"/>
<evidence type="ECO:0000313" key="2">
    <source>
        <dbReference type="EMBL" id="GHC45391.1"/>
    </source>
</evidence>
<dbReference type="Proteomes" id="UP000644507">
    <property type="component" value="Unassembled WGS sequence"/>
</dbReference>
<keyword evidence="1" id="KW-1133">Transmembrane helix</keyword>
<sequence>MFDQFLDLYFSYIHSAVYALAQVIGIYASILLLRKTRNAGPLLLLACCIGKMGISLLYVAISYFEKNYYIDYEDIQLIWLGLSAIDLVTTIFLLVGVVLIAKDFRALIDQQKFSQDLPKVP</sequence>
<feature type="transmembrane region" description="Helical" evidence="1">
    <location>
        <begin position="12"/>
        <end position="33"/>
    </location>
</feature>
<reference evidence="2" key="2">
    <citation type="submission" date="2020-09" db="EMBL/GenBank/DDBJ databases">
        <authorList>
            <person name="Sun Q."/>
            <person name="Kim S."/>
        </authorList>
    </citation>
    <scope>NUCLEOTIDE SEQUENCE</scope>
    <source>
        <strain evidence="2">KCTC 12988</strain>
    </source>
</reference>
<accession>A0A918WGG6</accession>
<proteinExistence type="predicted"/>
<evidence type="ECO:0000313" key="3">
    <source>
        <dbReference type="Proteomes" id="UP000644507"/>
    </source>
</evidence>
<keyword evidence="3" id="KW-1185">Reference proteome</keyword>
<keyword evidence="1" id="KW-0472">Membrane</keyword>
<keyword evidence="1" id="KW-0812">Transmembrane</keyword>
<dbReference type="RefSeq" id="WP_189567643.1">
    <property type="nucleotide sequence ID" value="NZ_BMXI01000003.1"/>
</dbReference>
<dbReference type="EMBL" id="BMXI01000003">
    <property type="protein sequence ID" value="GHC45391.1"/>
    <property type="molecule type" value="Genomic_DNA"/>
</dbReference>
<organism evidence="2 3">
    <name type="scientific">Roseibacillus persicicus</name>
    <dbReference type="NCBI Taxonomy" id="454148"/>
    <lineage>
        <taxon>Bacteria</taxon>
        <taxon>Pseudomonadati</taxon>
        <taxon>Verrucomicrobiota</taxon>
        <taxon>Verrucomicrobiia</taxon>
        <taxon>Verrucomicrobiales</taxon>
        <taxon>Verrucomicrobiaceae</taxon>
        <taxon>Roseibacillus</taxon>
    </lineage>
</organism>
<evidence type="ECO:0000256" key="1">
    <source>
        <dbReference type="SAM" id="Phobius"/>
    </source>
</evidence>
<comment type="caution">
    <text evidence="2">The sequence shown here is derived from an EMBL/GenBank/DDBJ whole genome shotgun (WGS) entry which is preliminary data.</text>
</comment>